<reference evidence="4" key="1">
    <citation type="submission" date="2018-09" db="EMBL/GenBank/DDBJ databases">
        <authorList>
            <person name="Zhu H."/>
        </authorList>
    </citation>
    <scope>NUCLEOTIDE SEQUENCE [LARGE SCALE GENOMIC DNA]</scope>
    <source>
        <strain evidence="4">K2R23-3</strain>
    </source>
</reference>
<gene>
    <name evidence="3" type="ORF">D3873_03165</name>
</gene>
<organism evidence="3 4">
    <name type="scientific">Paenisporosarcina cavernae</name>
    <dbReference type="NCBI Taxonomy" id="2320858"/>
    <lineage>
        <taxon>Bacteria</taxon>
        <taxon>Bacillati</taxon>
        <taxon>Bacillota</taxon>
        <taxon>Bacilli</taxon>
        <taxon>Bacillales</taxon>
        <taxon>Caryophanaceae</taxon>
        <taxon>Paenisporosarcina</taxon>
    </lineage>
</organism>
<keyword evidence="4" id="KW-1185">Reference proteome</keyword>
<dbReference type="InterPro" id="IPR001119">
    <property type="entry name" value="SLH_dom"/>
</dbReference>
<feature type="domain" description="SLH" evidence="2">
    <location>
        <begin position="51"/>
        <end position="110"/>
    </location>
</feature>
<evidence type="ECO:0000313" key="3">
    <source>
        <dbReference type="EMBL" id="AYC28916.1"/>
    </source>
</evidence>
<sequence length="857" mass="90065">MLENPTKSQKNEKTGGILHMAYQPKSYKKFVATAATATLVASAIAPVASANSNTAAFTDVSANYKVAVDYLVENNISQGYTETQFGVQMDIKRGDAAIILAKALGIVEDENAAPSGFSDVPTRGALFINTLKEAGIINGKTATNFGFNDPITRGEVALIMARAAAYNLEGDVSELKFTDVADRYKEAVAGLVEAGITQGKSATQFGTNDPITRGEYAIFVYKAETMTPATPEVVSVSAINATEVVVDFSVLLDKTDAETVGNYKIGAVSPTSATLNSDKKSVTLKFANASDVEVTNSVFVVEPIQTAADASVETAKYTQVFSFEDTIRPTVTGVSYPTNATAKVTLSEAVDVLDGTELADYITVTDANGADITDTTLYTLSADKKSFTVNTAGFTKGLAYSLSIVGLKDLGGNLISPNPAVVNITKTEVDSVLPTVTSVTSLDTNKFKVVFSEALDTTGTYFTYDVDASGTPVTVNSANATMNDAGTEFIVDLGAPLSAGPHAIAIDSYEDPSANAGNPYSKLVNFAADTTNPTVASTSVKTLSGVRYIAVTFTEEVTLNAQTVNFSYVQDGVYKTGTIAASSLAAVDLDENGVDESVLINTEDFDGLGNALKSGVYSISLPSGLVTDTSQNTNDNAATTVKVTLGDLTSTDTTKPGIAGVDVQSIDNDTVEVTFSEDVSNETALNLANYTVEGKQVFDSAVFYGDKTTVRLTLKAGAIKLNGDYQVVIKNIKDTAGNLMNTVTRIETFTENTAPALSSAVLTANNVITLKFNEDMNVLSIQEALAEADFEVFVNGVAETGVTEASTDARTFTLTLADALNATEYNSTITLKPTVDFDVEDANGNAHPTFTSVTVTK</sequence>
<dbReference type="PANTHER" id="PTHR43308:SF1">
    <property type="entry name" value="OUTER MEMBRANE PROTEIN ALPHA"/>
    <property type="match status" value="1"/>
</dbReference>
<evidence type="ECO:0000313" key="4">
    <source>
        <dbReference type="Proteomes" id="UP000265725"/>
    </source>
</evidence>
<protein>
    <submittedName>
        <fullName evidence="3">S-layer homology domain-containing protein</fullName>
    </submittedName>
</protein>
<dbReference type="EMBL" id="CP032418">
    <property type="protein sequence ID" value="AYC28916.1"/>
    <property type="molecule type" value="Genomic_DNA"/>
</dbReference>
<proteinExistence type="predicted"/>
<dbReference type="OrthoDB" id="2839183at2"/>
<feature type="domain" description="SLH" evidence="2">
    <location>
        <begin position="175"/>
        <end position="234"/>
    </location>
</feature>
<evidence type="ECO:0000259" key="2">
    <source>
        <dbReference type="PROSITE" id="PS51272"/>
    </source>
</evidence>
<accession>A0A385YQQ3</accession>
<dbReference type="Pfam" id="PF00395">
    <property type="entry name" value="SLH"/>
    <property type="match status" value="3"/>
</dbReference>
<dbReference type="InterPro" id="IPR014755">
    <property type="entry name" value="Cu-Rt/internalin_Ig-like"/>
</dbReference>
<dbReference type="KEGG" id="paek:D3873_03165"/>
<dbReference type="Proteomes" id="UP000265725">
    <property type="component" value="Chromosome"/>
</dbReference>
<evidence type="ECO:0000256" key="1">
    <source>
        <dbReference type="ARBA" id="ARBA00022729"/>
    </source>
</evidence>
<dbReference type="Gene3D" id="2.60.40.1220">
    <property type="match status" value="5"/>
</dbReference>
<dbReference type="PANTHER" id="PTHR43308">
    <property type="entry name" value="OUTER MEMBRANE PROTEIN ALPHA-RELATED"/>
    <property type="match status" value="1"/>
</dbReference>
<dbReference type="AlphaFoldDB" id="A0A385YQQ3"/>
<dbReference type="InterPro" id="IPR051465">
    <property type="entry name" value="Cell_Envelope_Struct_Comp"/>
</dbReference>
<dbReference type="PROSITE" id="PS51272">
    <property type="entry name" value="SLH"/>
    <property type="match status" value="3"/>
</dbReference>
<keyword evidence="1" id="KW-0732">Signal</keyword>
<name>A0A385YQQ3_9BACL</name>
<feature type="domain" description="SLH" evidence="2">
    <location>
        <begin position="111"/>
        <end position="174"/>
    </location>
</feature>